<feature type="region of interest" description="Disordered" evidence="5">
    <location>
        <begin position="736"/>
        <end position="767"/>
    </location>
</feature>
<dbReference type="CDD" id="cd08838">
    <property type="entry name" value="ArfGap_AGFG"/>
    <property type="match status" value="1"/>
</dbReference>
<feature type="compositionally biased region" description="Basic and acidic residues" evidence="5">
    <location>
        <begin position="632"/>
        <end position="641"/>
    </location>
</feature>
<evidence type="ECO:0000313" key="7">
    <source>
        <dbReference type="EMBL" id="CAL4946877.1"/>
    </source>
</evidence>
<evidence type="ECO:0000256" key="5">
    <source>
        <dbReference type="SAM" id="MobiDB-lite"/>
    </source>
</evidence>
<feature type="region of interest" description="Disordered" evidence="5">
    <location>
        <begin position="208"/>
        <end position="347"/>
    </location>
</feature>
<evidence type="ECO:0000259" key="6">
    <source>
        <dbReference type="PROSITE" id="PS50115"/>
    </source>
</evidence>
<feature type="region of interest" description="Disordered" evidence="5">
    <location>
        <begin position="123"/>
        <end position="163"/>
    </location>
</feature>
<accession>A0ABC8YRE9</accession>
<evidence type="ECO:0000256" key="4">
    <source>
        <dbReference type="PROSITE-ProRule" id="PRU00288"/>
    </source>
</evidence>
<keyword evidence="1" id="KW-0479">Metal-binding</keyword>
<feature type="compositionally biased region" description="Low complexity" evidence="5">
    <location>
        <begin position="211"/>
        <end position="223"/>
    </location>
</feature>
<feature type="compositionally biased region" description="Polar residues" evidence="5">
    <location>
        <begin position="315"/>
        <end position="342"/>
    </location>
</feature>
<organism evidence="7 8">
    <name type="scientific">Urochloa decumbens</name>
    <dbReference type="NCBI Taxonomy" id="240449"/>
    <lineage>
        <taxon>Eukaryota</taxon>
        <taxon>Viridiplantae</taxon>
        <taxon>Streptophyta</taxon>
        <taxon>Embryophyta</taxon>
        <taxon>Tracheophyta</taxon>
        <taxon>Spermatophyta</taxon>
        <taxon>Magnoliopsida</taxon>
        <taxon>Liliopsida</taxon>
        <taxon>Poales</taxon>
        <taxon>Poaceae</taxon>
        <taxon>PACMAD clade</taxon>
        <taxon>Panicoideae</taxon>
        <taxon>Panicodae</taxon>
        <taxon>Paniceae</taxon>
        <taxon>Melinidinae</taxon>
        <taxon>Urochloa</taxon>
    </lineage>
</organism>
<gene>
    <name evidence="7" type="ORF">URODEC1_LOCUS36401</name>
</gene>
<evidence type="ECO:0000256" key="2">
    <source>
        <dbReference type="ARBA" id="ARBA00022771"/>
    </source>
</evidence>
<dbReference type="PRINTS" id="PR00405">
    <property type="entry name" value="REVINTRACTNG"/>
</dbReference>
<dbReference type="SMART" id="SM00105">
    <property type="entry name" value="ArfGap"/>
    <property type="match status" value="1"/>
</dbReference>
<feature type="compositionally biased region" description="Basic and acidic residues" evidence="5">
    <location>
        <begin position="134"/>
        <end position="148"/>
    </location>
</feature>
<feature type="domain" description="Arf-GAP" evidence="6">
    <location>
        <begin position="11"/>
        <end position="129"/>
    </location>
</feature>
<dbReference type="InterPro" id="IPR037278">
    <property type="entry name" value="ARFGAP/RecO"/>
</dbReference>
<dbReference type="Gene3D" id="1.10.220.150">
    <property type="entry name" value="Arf GTPase activating protein"/>
    <property type="match status" value="1"/>
</dbReference>
<keyword evidence="8" id="KW-1185">Reference proteome</keyword>
<dbReference type="Pfam" id="PF01412">
    <property type="entry name" value="ArfGap"/>
    <property type="match status" value="1"/>
</dbReference>
<feature type="region of interest" description="Disordered" evidence="5">
    <location>
        <begin position="623"/>
        <end position="643"/>
    </location>
</feature>
<evidence type="ECO:0000256" key="3">
    <source>
        <dbReference type="ARBA" id="ARBA00022833"/>
    </source>
</evidence>
<dbReference type="FunFam" id="1.10.220.150:FF:000005">
    <property type="entry name" value="Arf-GAP domain and FG repeat-containing protein 1"/>
    <property type="match status" value="1"/>
</dbReference>
<dbReference type="SUPFAM" id="SSF57863">
    <property type="entry name" value="ArfGap/RecO-like zinc finger"/>
    <property type="match status" value="1"/>
</dbReference>
<protein>
    <recommendedName>
        <fullName evidence="6">Arf-GAP domain-containing protein</fullName>
    </recommendedName>
</protein>
<reference evidence="7" key="1">
    <citation type="submission" date="2024-10" db="EMBL/GenBank/DDBJ databases">
        <authorList>
            <person name="Ryan C."/>
        </authorList>
    </citation>
    <scope>NUCLEOTIDE SEQUENCE [LARGE SCALE GENOMIC DNA]</scope>
</reference>
<feature type="compositionally biased region" description="Low complexity" evidence="5">
    <location>
        <begin position="282"/>
        <end position="295"/>
    </location>
</feature>
<dbReference type="EMBL" id="OZ075127">
    <property type="protein sequence ID" value="CAL4946877.1"/>
    <property type="molecule type" value="Genomic_DNA"/>
</dbReference>
<dbReference type="InterPro" id="IPR038508">
    <property type="entry name" value="ArfGAP_dom_sf"/>
</dbReference>
<dbReference type="Proteomes" id="UP001497457">
    <property type="component" value="Chromosome 17b"/>
</dbReference>
<feature type="compositionally biased region" description="Polar residues" evidence="5">
    <location>
        <begin position="232"/>
        <end position="270"/>
    </location>
</feature>
<dbReference type="GO" id="GO:0008270">
    <property type="term" value="F:zinc ion binding"/>
    <property type="evidence" value="ECO:0007669"/>
    <property type="project" value="UniProtKB-KW"/>
</dbReference>
<keyword evidence="2 4" id="KW-0863">Zinc-finger</keyword>
<proteinExistence type="predicted"/>
<evidence type="ECO:0000256" key="1">
    <source>
        <dbReference type="ARBA" id="ARBA00022723"/>
    </source>
</evidence>
<feature type="compositionally biased region" description="Polar residues" evidence="5">
    <location>
        <begin position="124"/>
        <end position="133"/>
    </location>
</feature>
<keyword evidence="3" id="KW-0862">Zinc</keyword>
<dbReference type="InterPro" id="IPR044820">
    <property type="entry name" value="AGD14-like"/>
</dbReference>
<evidence type="ECO:0000313" key="8">
    <source>
        <dbReference type="Proteomes" id="UP001497457"/>
    </source>
</evidence>
<dbReference type="AlphaFoldDB" id="A0ABC8YRE9"/>
<sequence length="767" mass="83627">MGSRREEERNEKIIRGLMKLPPNRKCINCNSVGPQYVCTNFWTFICLSCSGIHREFTHRVKSVSMSKFTTQEVRALEQGGNQRARDIYLKDWDWQRMRLPVNTNPDRIREFIRAAYVDKKYAGGSSNKPATDSESVKSNENEIRRPDSYHSYSQSPPYDFQYEDRRYGKKVDALARRPSDRALFDGKLGNFLFSPGRLRDQMNEDRFANESSGSRFSDFSASSTGDFRNDVLSPSSQETGYSSPSVHHSRNVSAENPQSQKYPNVPSQIDFNGVRHSQRTASSGSFGSFDGSSVSNKSVESGYLPDAPTEKSVHSAVNHQTVASPVANSTQPYASPPSNHNLIPQKPADLGSQITVTRKPGQHGGAQTEAVVPSPVPAQPTTFTPVDLFDQSTVQQPVTSDAPIDLFAGFNEQSSASHKTVNLGSHSDVTKEPAHNVVVQKAVVPSAEALATSLPVHQDLFSLSVLQEPATSSPPPPIDLFAGFDQELPHLSSVQQIPSAAPVPANGGWAFFDAQHGSLTSVSNVQAQVPAALPPSDGIVNGINQSTLPTLPPNAIGSQSTPSMMDNWSLNAEEVKISVPKENSQSWNAFGESTQSLSNNLFTFNTMSQVAPHQFTTPGASYIESRNPQDLARGEAERPTPRDMFSGFNVSPVEMAGPSFPSPLQSHSDGVVSHPGKSTNPFDIAFESDVDTNDMFMDLTSLQETLPDPHATTDYSGGLTQPWIYQNSTMPYIPSGPQGGLSYVTGQDPHMLSSTQQGPFPPRNPFE</sequence>
<name>A0ABC8YRE9_9POAL</name>
<dbReference type="InterPro" id="IPR001164">
    <property type="entry name" value="ArfGAP_dom"/>
</dbReference>
<dbReference type="PROSITE" id="PS50115">
    <property type="entry name" value="ARFGAP"/>
    <property type="match status" value="1"/>
</dbReference>
<dbReference type="PANTHER" id="PTHR46085">
    <property type="entry name" value="ARFGAP/RECO-RELATED"/>
    <property type="match status" value="1"/>
</dbReference>
<dbReference type="PANTHER" id="PTHR46085:SF17">
    <property type="entry name" value="OS01G0813900 PROTEIN"/>
    <property type="match status" value="1"/>
</dbReference>